<dbReference type="Proteomes" id="UP000236621">
    <property type="component" value="Unassembled WGS sequence"/>
</dbReference>
<feature type="compositionally biased region" description="Polar residues" evidence="1">
    <location>
        <begin position="366"/>
        <end position="379"/>
    </location>
</feature>
<evidence type="ECO:0000313" key="3">
    <source>
        <dbReference type="Proteomes" id="UP000236621"/>
    </source>
</evidence>
<keyword evidence="3" id="KW-1185">Reference proteome</keyword>
<name>A0A2K3QE03_9HYPO</name>
<dbReference type="STRING" id="45235.A0A2K3QE03"/>
<gene>
    <name evidence="2" type="ORF">TCAP_04284</name>
</gene>
<feature type="compositionally biased region" description="Low complexity" evidence="1">
    <location>
        <begin position="289"/>
        <end position="300"/>
    </location>
</feature>
<proteinExistence type="predicted"/>
<evidence type="ECO:0000256" key="1">
    <source>
        <dbReference type="SAM" id="MobiDB-lite"/>
    </source>
</evidence>
<reference evidence="2 3" key="1">
    <citation type="submission" date="2017-08" db="EMBL/GenBank/DDBJ databases">
        <title>Harnessing the power of phylogenomics to disentangle the directionality and signatures of interkingdom host jumping in the parasitic fungal genus Tolypocladium.</title>
        <authorList>
            <person name="Quandt C.A."/>
            <person name="Patterson W."/>
            <person name="Spatafora J.W."/>
        </authorList>
    </citation>
    <scope>NUCLEOTIDE SEQUENCE [LARGE SCALE GENOMIC DNA]</scope>
    <source>
        <strain evidence="2 3">CBS 113982</strain>
    </source>
</reference>
<feature type="region of interest" description="Disordered" evidence="1">
    <location>
        <begin position="219"/>
        <end position="251"/>
    </location>
</feature>
<dbReference type="AlphaFoldDB" id="A0A2K3QE03"/>
<evidence type="ECO:0000313" key="2">
    <source>
        <dbReference type="EMBL" id="PNY25776.1"/>
    </source>
</evidence>
<feature type="compositionally biased region" description="Basic and acidic residues" evidence="1">
    <location>
        <begin position="527"/>
        <end position="536"/>
    </location>
</feature>
<feature type="compositionally biased region" description="Basic and acidic residues" evidence="1">
    <location>
        <begin position="302"/>
        <end position="318"/>
    </location>
</feature>
<accession>A0A2K3QE03</accession>
<feature type="region of interest" description="Disordered" evidence="1">
    <location>
        <begin position="284"/>
        <end position="343"/>
    </location>
</feature>
<dbReference type="EMBL" id="NRSZ01000665">
    <property type="protein sequence ID" value="PNY25776.1"/>
    <property type="molecule type" value="Genomic_DNA"/>
</dbReference>
<sequence>MWSVGAGWVTDLAPEAPALEGQCPDADADSATAVTAMSASTGSSADGFVVDNNWTINQSAAHEADEDGNVNNFLTRADLQPVPGSAFINTVTAESSTVAMAGKKNNKKKQTQKQQQAAAADTAETTTADAAETTTADTALAPAEAAPVETGEDTAAPSNVPGDFPVTPANEEEDKTFGVKPLPAAAGAVNPVQLHPGEKIPESVAAQNVNEHVKLDQASYEKSDALPGVETDLPPVSKNLIPESSLPMGNGKDVTINTVGVGATTTALAGQVPLEPQVPEVIKESQDKAGAAPEASAVAEEVQDKAKVEEGLNDKVKEAPATSEGASGIGIKKNDIETPAEKVGTTVNDVATAATDAVDKNLPDSVGQQLPESASNHLAGQTEEDPLEKASPEVPSEVKQSLAEAGKSPEAATNTVAVDEKKEVESELLKEVKPAPAVDDAKATETKTTETAETETAETAETKTTETNPEAATTEAVLAGAAQPETVPAAANGNGAESKPAESSDKPAQPAAVEKKKKNRLSTLLGRIKERLSDKK</sequence>
<feature type="compositionally biased region" description="Low complexity" evidence="1">
    <location>
        <begin position="465"/>
        <end position="482"/>
    </location>
</feature>
<comment type="caution">
    <text evidence="2">The sequence shown here is derived from an EMBL/GenBank/DDBJ whole genome shotgun (WGS) entry which is preliminary data.</text>
</comment>
<feature type="compositionally biased region" description="Basic and acidic residues" evidence="1">
    <location>
        <begin position="418"/>
        <end position="450"/>
    </location>
</feature>
<feature type="region of interest" description="Disordered" evidence="1">
    <location>
        <begin position="101"/>
        <end position="175"/>
    </location>
</feature>
<organism evidence="2 3">
    <name type="scientific">Tolypocladium capitatum</name>
    <dbReference type="NCBI Taxonomy" id="45235"/>
    <lineage>
        <taxon>Eukaryota</taxon>
        <taxon>Fungi</taxon>
        <taxon>Dikarya</taxon>
        <taxon>Ascomycota</taxon>
        <taxon>Pezizomycotina</taxon>
        <taxon>Sordariomycetes</taxon>
        <taxon>Hypocreomycetidae</taxon>
        <taxon>Hypocreales</taxon>
        <taxon>Ophiocordycipitaceae</taxon>
        <taxon>Tolypocladium</taxon>
    </lineage>
</organism>
<feature type="compositionally biased region" description="Low complexity" evidence="1">
    <location>
        <begin position="112"/>
        <end position="146"/>
    </location>
</feature>
<dbReference type="OrthoDB" id="5873279at2759"/>
<feature type="region of interest" description="Disordered" evidence="1">
    <location>
        <begin position="356"/>
        <end position="536"/>
    </location>
</feature>
<protein>
    <submittedName>
        <fullName evidence="2">Uncharacterized protein</fullName>
    </submittedName>
</protein>